<evidence type="ECO:0000256" key="2">
    <source>
        <dbReference type="ARBA" id="ARBA00022475"/>
    </source>
</evidence>
<reference evidence="7 8" key="1">
    <citation type="submission" date="2020-01" db="EMBL/GenBank/DDBJ databases">
        <title>Jiella pacifica sp. nov.</title>
        <authorList>
            <person name="Xue Z."/>
            <person name="Zhu S."/>
            <person name="Chen J."/>
            <person name="Yang J."/>
        </authorList>
    </citation>
    <scope>NUCLEOTIDE SEQUENCE [LARGE SCALE GENOMIC DNA]</scope>
    <source>
        <strain evidence="7 8">40Bstr34</strain>
    </source>
</reference>
<evidence type="ECO:0000256" key="1">
    <source>
        <dbReference type="ARBA" id="ARBA00004651"/>
    </source>
</evidence>
<evidence type="ECO:0000313" key="8">
    <source>
        <dbReference type="Proteomes" id="UP000469011"/>
    </source>
</evidence>
<name>A0A6N9T5X7_9HYPH</name>
<feature type="transmembrane region" description="Helical" evidence="6">
    <location>
        <begin position="64"/>
        <end position="88"/>
    </location>
</feature>
<evidence type="ECO:0000256" key="4">
    <source>
        <dbReference type="ARBA" id="ARBA00022989"/>
    </source>
</evidence>
<evidence type="ECO:0000313" key="7">
    <source>
        <dbReference type="EMBL" id="NDW06797.1"/>
    </source>
</evidence>
<dbReference type="AlphaFoldDB" id="A0A6N9T5X7"/>
<dbReference type="EMBL" id="JAAAMG010000020">
    <property type="protein sequence ID" value="NDW06797.1"/>
    <property type="molecule type" value="Genomic_DNA"/>
</dbReference>
<organism evidence="7 8">
    <name type="scientific">Jiella pacifica</name>
    <dbReference type="NCBI Taxonomy" id="2696469"/>
    <lineage>
        <taxon>Bacteria</taxon>
        <taxon>Pseudomonadati</taxon>
        <taxon>Pseudomonadota</taxon>
        <taxon>Alphaproteobacteria</taxon>
        <taxon>Hyphomicrobiales</taxon>
        <taxon>Aurantimonadaceae</taxon>
        <taxon>Jiella</taxon>
    </lineage>
</organism>
<gene>
    <name evidence="7" type="ORF">GTK09_20475</name>
</gene>
<keyword evidence="8" id="KW-1185">Reference proteome</keyword>
<keyword evidence="4 6" id="KW-1133">Transmembrane helix</keyword>
<feature type="transmembrane region" description="Helical" evidence="6">
    <location>
        <begin position="216"/>
        <end position="241"/>
    </location>
</feature>
<dbReference type="GO" id="GO:0005886">
    <property type="term" value="C:plasma membrane"/>
    <property type="evidence" value="ECO:0007669"/>
    <property type="project" value="UniProtKB-SubCell"/>
</dbReference>
<proteinExistence type="predicted"/>
<dbReference type="Proteomes" id="UP000469011">
    <property type="component" value="Unassembled WGS sequence"/>
</dbReference>
<evidence type="ECO:0000256" key="5">
    <source>
        <dbReference type="ARBA" id="ARBA00023136"/>
    </source>
</evidence>
<accession>A0A6N9T5X7</accession>
<keyword evidence="3 6" id="KW-0812">Transmembrane</keyword>
<feature type="transmembrane region" description="Helical" evidence="6">
    <location>
        <begin position="100"/>
        <end position="125"/>
    </location>
</feature>
<dbReference type="Pfam" id="PF09678">
    <property type="entry name" value="Caa3_CtaG"/>
    <property type="match status" value="1"/>
</dbReference>
<evidence type="ECO:0000256" key="3">
    <source>
        <dbReference type="ARBA" id="ARBA00022692"/>
    </source>
</evidence>
<keyword evidence="2" id="KW-1003">Cell membrane</keyword>
<feature type="transmembrane region" description="Helical" evidence="6">
    <location>
        <begin position="146"/>
        <end position="165"/>
    </location>
</feature>
<protein>
    <submittedName>
        <fullName evidence="7">Cytochrome c oxidase assembly protein</fullName>
    </submittedName>
</protein>
<sequence>MALGAMVLSPRFAEAHAANPPEGPADLWAAWTLDPIVLVGFVAIVAGYALGVGKLWRRAGAGRGIAPSGVASFTAGMAAFSVAMVWPLDALGEILFSAHMAQHIVLTAVVPPLLWLGRPVILLWSVPRQLRSHVGAWLRIRPVRTLWTWMTLPLPAFLLEGAILWGWHAPGAIAAALENEAVHAAMHLSFLVGGLLFWHALAHAGRRRGTGYAETAALSFLTMMHTGLLGALLTFTPRPLYLAYGDSPLAWGLTPLEDQQIAGIIMWVICGTIYIVAGVLLLAAWLGQIERQNVSAPSFLSEYESARPALRLARSDVRPYPKSEPG</sequence>
<dbReference type="RefSeq" id="WP_163465263.1">
    <property type="nucleotide sequence ID" value="NZ_JAAAMG010000020.1"/>
</dbReference>
<evidence type="ECO:0000256" key="6">
    <source>
        <dbReference type="SAM" id="Phobius"/>
    </source>
</evidence>
<keyword evidence="5 6" id="KW-0472">Membrane</keyword>
<comment type="caution">
    <text evidence="7">The sequence shown here is derived from an EMBL/GenBank/DDBJ whole genome shotgun (WGS) entry which is preliminary data.</text>
</comment>
<comment type="subcellular location">
    <subcellularLocation>
        <location evidence="1">Cell membrane</location>
        <topology evidence="1">Multi-pass membrane protein</topology>
    </subcellularLocation>
</comment>
<feature type="transmembrane region" description="Helical" evidence="6">
    <location>
        <begin position="185"/>
        <end position="204"/>
    </location>
</feature>
<dbReference type="InterPro" id="IPR019108">
    <property type="entry name" value="Caa3_assmbl_CtaG-rel"/>
</dbReference>
<feature type="transmembrane region" description="Helical" evidence="6">
    <location>
        <begin position="27"/>
        <end position="52"/>
    </location>
</feature>
<feature type="transmembrane region" description="Helical" evidence="6">
    <location>
        <begin position="261"/>
        <end position="286"/>
    </location>
</feature>